<reference evidence="1 2" key="1">
    <citation type="journal article" date="2016" name="Environ. Microbiol.">
        <title>New Methyloceanibacter diversity from North Sea sediments includes methanotroph containing solely the soluble methane monooxygenase.</title>
        <authorList>
            <person name="Vekeman B."/>
            <person name="Kerckhof F.M."/>
            <person name="Cremers G."/>
            <person name="de Vos P."/>
            <person name="Vandamme P."/>
            <person name="Boon N."/>
            <person name="Op den Camp H.J."/>
            <person name="Heylen K."/>
        </authorList>
    </citation>
    <scope>NUCLEOTIDE SEQUENCE [LARGE SCALE GENOMIC DNA]</scope>
    <source>
        <strain evidence="1 2">R-67175</strain>
    </source>
</reference>
<protein>
    <submittedName>
        <fullName evidence="1">Uncharacterized protein</fullName>
    </submittedName>
</protein>
<dbReference type="Proteomes" id="UP000094472">
    <property type="component" value="Unassembled WGS sequence"/>
</dbReference>
<comment type="caution">
    <text evidence="1">The sequence shown here is derived from an EMBL/GenBank/DDBJ whole genome shotgun (WGS) entry which is preliminary data.</text>
</comment>
<evidence type="ECO:0000313" key="2">
    <source>
        <dbReference type="Proteomes" id="UP000094472"/>
    </source>
</evidence>
<proteinExistence type="predicted"/>
<dbReference type="AlphaFoldDB" id="A0A1E3W1I7"/>
<organism evidence="1 2">
    <name type="scientific">Methyloceanibacter superfactus</name>
    <dbReference type="NCBI Taxonomy" id="1774969"/>
    <lineage>
        <taxon>Bacteria</taxon>
        <taxon>Pseudomonadati</taxon>
        <taxon>Pseudomonadota</taxon>
        <taxon>Alphaproteobacteria</taxon>
        <taxon>Hyphomicrobiales</taxon>
        <taxon>Hyphomicrobiaceae</taxon>
        <taxon>Methyloceanibacter</taxon>
    </lineage>
</organism>
<gene>
    <name evidence="1" type="ORF">AUC69_08630</name>
</gene>
<keyword evidence="2" id="KW-1185">Reference proteome</keyword>
<accession>A0A1E3W1I7</accession>
<dbReference type="EMBL" id="LPWF01000016">
    <property type="protein sequence ID" value="ODR99675.1"/>
    <property type="molecule type" value="Genomic_DNA"/>
</dbReference>
<evidence type="ECO:0000313" key="1">
    <source>
        <dbReference type="EMBL" id="ODR99675.1"/>
    </source>
</evidence>
<sequence>MEWVANLDRDRVSASPTFGRTIVDVEKRSRTAWQPPTGTATRIRPLPAVGMAGGHARLVRVIFIDRVAQRAELRLHHIRMQEPARAMKRARGRAARVGYKHPRLSGLVSD</sequence>
<name>A0A1E3W1I7_9HYPH</name>